<proteinExistence type="predicted"/>
<dbReference type="Pfam" id="PF11282">
    <property type="entry name" value="DUF3082"/>
    <property type="match status" value="1"/>
</dbReference>
<dbReference type="AlphaFoldDB" id="A0A8J7LG41"/>
<feature type="transmembrane region" description="Helical" evidence="1">
    <location>
        <begin position="20"/>
        <end position="45"/>
    </location>
</feature>
<protein>
    <submittedName>
        <fullName evidence="2">DUF3082 domain-containing protein</fullName>
    </submittedName>
</protein>
<evidence type="ECO:0000313" key="3">
    <source>
        <dbReference type="Proteomes" id="UP000662314"/>
    </source>
</evidence>
<gene>
    <name evidence="2" type="ORF">I8752_27265</name>
</gene>
<dbReference type="EMBL" id="JAECZA010000234">
    <property type="protein sequence ID" value="MBH8576622.1"/>
    <property type="molecule type" value="Genomic_DNA"/>
</dbReference>
<sequence length="109" mass="11243">MSDPNITPQVEAQASVPMTVLRCLTGAVISGGLGFALYSLMIKIATNFASKPIHSDNLLVVKITSAVRTLVVGVVALGSGIFGIVAIGLLALAVQVLVQQLTKPKSSQN</sequence>
<reference evidence="2 3" key="1">
    <citation type="journal article" date="2021" name="Int. J. Syst. Evol. Microbiol.">
        <title>Amazonocrinis nigriterrae gen. nov., sp. nov., Atlanticothrix silvestris gen. nov., sp. nov. and Dendronalium phyllosphericum gen. nov., sp. nov., nostocacean cyanobacteria from Brazilian environments.</title>
        <authorList>
            <person name="Alvarenga D.O."/>
            <person name="Andreote A.P.D."/>
            <person name="Branco L.H.Z."/>
            <person name="Delbaje E."/>
            <person name="Cruz R.B."/>
            <person name="Varani A.M."/>
            <person name="Fiore M.F."/>
        </authorList>
    </citation>
    <scope>NUCLEOTIDE SEQUENCE [LARGE SCALE GENOMIC DNA]</scope>
    <source>
        <strain evidence="2 3">CENA369</strain>
    </source>
</reference>
<dbReference type="InterPro" id="IPR021434">
    <property type="entry name" value="DUF3082"/>
</dbReference>
<keyword evidence="1" id="KW-0472">Membrane</keyword>
<dbReference type="PANTHER" id="PTHR35733">
    <property type="entry name" value="OS02G0307800 PROTEIN"/>
    <property type="match status" value="1"/>
</dbReference>
<name>A0A8J7LG41_9NOST</name>
<accession>A0A8J7LG41</accession>
<dbReference type="PANTHER" id="PTHR35733:SF1">
    <property type="entry name" value="OS02G0307800 PROTEIN"/>
    <property type="match status" value="1"/>
</dbReference>
<dbReference type="RefSeq" id="WP_214435351.1">
    <property type="nucleotide sequence ID" value="NZ_CAWPUQ010000162.1"/>
</dbReference>
<evidence type="ECO:0000313" key="2">
    <source>
        <dbReference type="EMBL" id="MBH8576622.1"/>
    </source>
</evidence>
<dbReference type="Proteomes" id="UP000662314">
    <property type="component" value="Unassembled WGS sequence"/>
</dbReference>
<keyword evidence="3" id="KW-1185">Reference proteome</keyword>
<keyword evidence="1" id="KW-1133">Transmembrane helix</keyword>
<evidence type="ECO:0000256" key="1">
    <source>
        <dbReference type="SAM" id="Phobius"/>
    </source>
</evidence>
<feature type="transmembrane region" description="Helical" evidence="1">
    <location>
        <begin position="65"/>
        <end position="98"/>
    </location>
</feature>
<keyword evidence="1" id="KW-0812">Transmembrane</keyword>
<organism evidence="2 3">
    <name type="scientific">Dendronalium phyllosphericum CENA369</name>
    <dbReference type="NCBI Taxonomy" id="1725256"/>
    <lineage>
        <taxon>Bacteria</taxon>
        <taxon>Bacillati</taxon>
        <taxon>Cyanobacteriota</taxon>
        <taxon>Cyanophyceae</taxon>
        <taxon>Nostocales</taxon>
        <taxon>Nostocaceae</taxon>
        <taxon>Dendronalium</taxon>
        <taxon>Dendronalium phyllosphericum</taxon>
    </lineage>
</organism>
<comment type="caution">
    <text evidence="2">The sequence shown here is derived from an EMBL/GenBank/DDBJ whole genome shotgun (WGS) entry which is preliminary data.</text>
</comment>